<dbReference type="SUPFAM" id="SSF55961">
    <property type="entry name" value="Bet v1-like"/>
    <property type="match status" value="1"/>
</dbReference>
<gene>
    <name evidence="2" type="ORF">SAMN05444359_1259</name>
</gene>
<keyword evidence="3" id="KW-1185">Reference proteome</keyword>
<name>A0A1H9LNX3_9BACT</name>
<dbReference type="Proteomes" id="UP000199021">
    <property type="component" value="Unassembled WGS sequence"/>
</dbReference>
<dbReference type="InterPro" id="IPR045736">
    <property type="entry name" value="START_2"/>
</dbReference>
<feature type="domain" description="START-like" evidence="1">
    <location>
        <begin position="2"/>
        <end position="125"/>
    </location>
</feature>
<evidence type="ECO:0000313" key="3">
    <source>
        <dbReference type="Proteomes" id="UP000199021"/>
    </source>
</evidence>
<dbReference type="STRING" id="478744.SAMN05444359_1259"/>
<dbReference type="EMBL" id="FOFB01000025">
    <property type="protein sequence ID" value="SER13191.1"/>
    <property type="molecule type" value="Genomic_DNA"/>
</dbReference>
<dbReference type="InterPro" id="IPR023393">
    <property type="entry name" value="START-like_dom_sf"/>
</dbReference>
<reference evidence="3" key="1">
    <citation type="submission" date="2016-10" db="EMBL/GenBank/DDBJ databases">
        <authorList>
            <person name="Varghese N."/>
            <person name="Submissions S."/>
        </authorList>
    </citation>
    <scope>NUCLEOTIDE SEQUENCE [LARGE SCALE GENOMIC DNA]</scope>
    <source>
        <strain evidence="3">DSM 24740</strain>
    </source>
</reference>
<organism evidence="2 3">
    <name type="scientific">Neolewinella agarilytica</name>
    <dbReference type="NCBI Taxonomy" id="478744"/>
    <lineage>
        <taxon>Bacteria</taxon>
        <taxon>Pseudomonadati</taxon>
        <taxon>Bacteroidota</taxon>
        <taxon>Saprospiria</taxon>
        <taxon>Saprospirales</taxon>
        <taxon>Lewinellaceae</taxon>
        <taxon>Neolewinella</taxon>
    </lineage>
</organism>
<accession>A0A1H9LNX3</accession>
<protein>
    <submittedName>
        <fullName evidence="2">Activator of Hsp90 ATPase homolog 1-like protein</fullName>
    </submittedName>
</protein>
<dbReference type="RefSeq" id="WP_090171741.1">
    <property type="nucleotide sequence ID" value="NZ_FOFB01000025.1"/>
</dbReference>
<dbReference type="Pfam" id="PF19569">
    <property type="entry name" value="START_2"/>
    <property type="match status" value="1"/>
</dbReference>
<dbReference type="AlphaFoldDB" id="A0A1H9LNX3"/>
<dbReference type="InParanoid" id="A0A1H9LNX3"/>
<proteinExistence type="predicted"/>
<sequence>MERVKFTSEFICRASPNIVYQFLTDPACLTRWFCDEVDINDQTYTFVWEGSAEIAELIEDKEGVMVRFAWEDADDDDEYLEFSITKSPVTGETIVYVTDFADDDEVDDQRALWESQLQRMKAKMGG</sequence>
<dbReference type="Gene3D" id="3.30.530.20">
    <property type="match status" value="1"/>
</dbReference>
<dbReference type="OrthoDB" id="667567at2"/>
<evidence type="ECO:0000259" key="1">
    <source>
        <dbReference type="Pfam" id="PF19569"/>
    </source>
</evidence>
<evidence type="ECO:0000313" key="2">
    <source>
        <dbReference type="EMBL" id="SER13191.1"/>
    </source>
</evidence>